<accession>A0ABP0E6Q8</accession>
<protein>
    <submittedName>
        <fullName evidence="1">Uncharacterized protein</fullName>
    </submittedName>
</protein>
<evidence type="ECO:0000313" key="2">
    <source>
        <dbReference type="Proteomes" id="UP001497600"/>
    </source>
</evidence>
<proteinExistence type="predicted"/>
<name>A0ABP0E6Q8_9ASCO</name>
<reference evidence="1 2" key="1">
    <citation type="submission" date="2024-01" db="EMBL/GenBank/DDBJ databases">
        <authorList>
            <consortium name="Genoscope - CEA"/>
            <person name="William W."/>
        </authorList>
    </citation>
    <scope>NUCLEOTIDE SEQUENCE [LARGE SCALE GENOMIC DNA]</scope>
    <source>
        <strain evidence="1 2">29B2s-10</strain>
    </source>
</reference>
<sequence>MTMNNKIMIVTNVSQAEAKKCLGSSGSWNPIEDDSELIFFANIEGLIAYIGPHSRVYDGKVIIMFFNGLDYIERTVSTLIELKQQTTTRDSPLEFAMDSMTAKNVSRRGSATQETTRSHVQFTDMRFFFHSSICESVPGFSQDKEAFCTLATLVSTVVSKSGTVCTPRSLYIDDSTVEGAKEQPMRCMLRNFPDLEVRLGSGIH</sequence>
<dbReference type="Proteomes" id="UP001497600">
    <property type="component" value="Chromosome A"/>
</dbReference>
<dbReference type="EMBL" id="OZ004253">
    <property type="protein sequence ID" value="CAK7894111.1"/>
    <property type="molecule type" value="Genomic_DNA"/>
</dbReference>
<gene>
    <name evidence="1" type="ORF">CAAN4_A10968</name>
</gene>
<evidence type="ECO:0000313" key="1">
    <source>
        <dbReference type="EMBL" id="CAK7894111.1"/>
    </source>
</evidence>
<organism evidence="1 2">
    <name type="scientific">[Candida] anglica</name>
    <dbReference type="NCBI Taxonomy" id="148631"/>
    <lineage>
        <taxon>Eukaryota</taxon>
        <taxon>Fungi</taxon>
        <taxon>Dikarya</taxon>
        <taxon>Ascomycota</taxon>
        <taxon>Saccharomycotina</taxon>
        <taxon>Pichiomycetes</taxon>
        <taxon>Debaryomycetaceae</taxon>
        <taxon>Kurtzmaniella</taxon>
    </lineage>
</organism>
<keyword evidence="2" id="KW-1185">Reference proteome</keyword>